<dbReference type="GO" id="GO:0009306">
    <property type="term" value="P:protein secretion"/>
    <property type="evidence" value="ECO:0007669"/>
    <property type="project" value="InterPro"/>
</dbReference>
<proteinExistence type="predicted"/>
<keyword evidence="1" id="KW-0282">Flagellum</keyword>
<comment type="caution">
    <text evidence="1">The sequence shown here is derived from an EMBL/GenBank/DDBJ whole genome shotgun (WGS) entry which is preliminary data.</text>
</comment>
<dbReference type="PANTHER" id="PTHR30531">
    <property type="entry name" value="FLAGELLAR BIOSYNTHETIC PROTEIN FLHB"/>
    <property type="match status" value="1"/>
</dbReference>
<dbReference type="EMBL" id="VSSQ01004849">
    <property type="protein sequence ID" value="MPM26873.1"/>
    <property type="molecule type" value="Genomic_DNA"/>
</dbReference>
<reference evidence="1" key="1">
    <citation type="submission" date="2019-08" db="EMBL/GenBank/DDBJ databases">
        <authorList>
            <person name="Kucharzyk K."/>
            <person name="Murdoch R.W."/>
            <person name="Higgins S."/>
            <person name="Loffler F."/>
        </authorList>
    </citation>
    <scope>NUCLEOTIDE SEQUENCE</scope>
</reference>
<protein>
    <submittedName>
        <fullName evidence="1">Flagellar biosynthetic protein FlhB</fullName>
    </submittedName>
</protein>
<keyword evidence="1" id="KW-0966">Cell projection</keyword>
<accession>A0A644YK39</accession>
<keyword evidence="1" id="KW-0969">Cilium</keyword>
<organism evidence="1">
    <name type="scientific">bioreactor metagenome</name>
    <dbReference type="NCBI Taxonomy" id="1076179"/>
    <lineage>
        <taxon>unclassified sequences</taxon>
        <taxon>metagenomes</taxon>
        <taxon>ecological metagenomes</taxon>
    </lineage>
</organism>
<dbReference type="PANTHER" id="PTHR30531:SF12">
    <property type="entry name" value="FLAGELLAR BIOSYNTHETIC PROTEIN FLHB"/>
    <property type="match status" value="1"/>
</dbReference>
<dbReference type="Pfam" id="PF01312">
    <property type="entry name" value="Bac_export_2"/>
    <property type="match status" value="1"/>
</dbReference>
<gene>
    <name evidence="1" type="primary">flhB_12</name>
    <name evidence="1" type="ORF">SDC9_73378</name>
</gene>
<dbReference type="SUPFAM" id="SSF160544">
    <property type="entry name" value="EscU C-terminal domain-like"/>
    <property type="match status" value="1"/>
</dbReference>
<dbReference type="AlphaFoldDB" id="A0A644YK39"/>
<dbReference type="Gene3D" id="3.40.1690.10">
    <property type="entry name" value="secretion proteins EscU"/>
    <property type="match status" value="1"/>
</dbReference>
<dbReference type="InterPro" id="IPR029025">
    <property type="entry name" value="T3SS_substrate_exporter_C"/>
</dbReference>
<evidence type="ECO:0000313" key="1">
    <source>
        <dbReference type="EMBL" id="MPM26873.1"/>
    </source>
</evidence>
<sequence length="88" mass="9870">MDERKKAAALKYDFNSSAPRVTAAGMGKIADKIIETAEESKVPVVYNKELTEMLTKVDIGEEIPYELYDIVAKVIAYVMDVDNKLKSR</sequence>
<name>A0A644YK39_9ZZZZ</name>
<dbReference type="GO" id="GO:0005886">
    <property type="term" value="C:plasma membrane"/>
    <property type="evidence" value="ECO:0007669"/>
    <property type="project" value="TreeGrafter"/>
</dbReference>
<dbReference type="InterPro" id="IPR006135">
    <property type="entry name" value="T3SS_substrate_exporter"/>
</dbReference>